<feature type="domain" description="Peptidase M1 alanyl aminopeptidase Ig-like fold" evidence="15">
    <location>
        <begin position="451"/>
        <end position="545"/>
    </location>
</feature>
<dbReference type="InterPro" id="IPR038438">
    <property type="entry name" value="PepN_Ig-like_sf"/>
</dbReference>
<dbReference type="Gene3D" id="3.30.2010.30">
    <property type="match status" value="1"/>
</dbReference>
<keyword evidence="8" id="KW-0479">Metal-binding</keyword>
<dbReference type="RefSeq" id="WP_121098742.1">
    <property type="nucleotide sequence ID" value="NZ_RBII01000001.1"/>
</dbReference>
<dbReference type="EMBL" id="RBII01000001">
    <property type="protein sequence ID" value="RKQ70925.1"/>
    <property type="molecule type" value="Genomic_DNA"/>
</dbReference>
<evidence type="ECO:0000259" key="16">
    <source>
        <dbReference type="Pfam" id="PF17432"/>
    </source>
</evidence>
<evidence type="ECO:0000256" key="13">
    <source>
        <dbReference type="SAM" id="MobiDB-lite"/>
    </source>
</evidence>
<evidence type="ECO:0000256" key="8">
    <source>
        <dbReference type="ARBA" id="ARBA00022723"/>
    </source>
</evidence>
<dbReference type="SUPFAM" id="SSF55486">
    <property type="entry name" value="Metalloproteases ('zincins'), catalytic domain"/>
    <property type="match status" value="1"/>
</dbReference>
<dbReference type="FunFam" id="3.30.2010.30:FF:000002">
    <property type="entry name" value="Putative aminopeptidase N"/>
    <property type="match status" value="1"/>
</dbReference>
<dbReference type="GO" id="GO:0006508">
    <property type="term" value="P:proteolysis"/>
    <property type="evidence" value="ECO:0007669"/>
    <property type="project" value="UniProtKB-UniRule"/>
</dbReference>
<evidence type="ECO:0000256" key="9">
    <source>
        <dbReference type="ARBA" id="ARBA00022801"/>
    </source>
</evidence>
<dbReference type="EC" id="3.4.11.2" evidence="4 12"/>
<keyword evidence="10" id="KW-0862">Zinc</keyword>
<evidence type="ECO:0000256" key="6">
    <source>
        <dbReference type="ARBA" id="ARBA00022438"/>
    </source>
</evidence>
<dbReference type="NCBIfam" id="TIGR02414">
    <property type="entry name" value="pepN_proteo"/>
    <property type="match status" value="1"/>
</dbReference>
<dbReference type="GO" id="GO:0016285">
    <property type="term" value="F:alanyl aminopeptidase activity"/>
    <property type="evidence" value="ECO:0007669"/>
    <property type="project" value="UniProtKB-EC"/>
</dbReference>
<dbReference type="PANTHER" id="PTHR46322">
    <property type="entry name" value="PUROMYCIN-SENSITIVE AMINOPEPTIDASE"/>
    <property type="match status" value="1"/>
</dbReference>
<dbReference type="GO" id="GO:0008270">
    <property type="term" value="F:zinc ion binding"/>
    <property type="evidence" value="ECO:0007669"/>
    <property type="project" value="InterPro"/>
</dbReference>
<dbReference type="Pfam" id="PF17432">
    <property type="entry name" value="DUF3458_C"/>
    <property type="match status" value="1"/>
</dbReference>
<dbReference type="InterPro" id="IPR014782">
    <property type="entry name" value="Peptidase_M1_dom"/>
</dbReference>
<evidence type="ECO:0000256" key="10">
    <source>
        <dbReference type="ARBA" id="ARBA00022833"/>
    </source>
</evidence>
<dbReference type="InterPro" id="IPR024601">
    <property type="entry name" value="Peptidase_M1_pepN_C"/>
</dbReference>
<dbReference type="InterPro" id="IPR012779">
    <property type="entry name" value="Peptidase_M1_pepN"/>
</dbReference>
<comment type="cofactor">
    <cofactor evidence="2">
        <name>Zn(2+)</name>
        <dbReference type="ChEBI" id="CHEBI:29105"/>
    </cofactor>
</comment>
<protein>
    <recommendedName>
        <fullName evidence="5 12">Aminopeptidase N</fullName>
        <ecNumber evidence="4 12">3.4.11.2</ecNumber>
    </recommendedName>
</protein>
<dbReference type="FunCoup" id="A0A420WJ26">
    <property type="interactions" value="275"/>
</dbReference>
<dbReference type="InterPro" id="IPR042097">
    <property type="entry name" value="Aminopeptidase_N-like_N_sf"/>
</dbReference>
<dbReference type="Gene3D" id="1.25.50.10">
    <property type="entry name" value="Peptidase M1, alanyl aminopeptidase, C-terminal domain"/>
    <property type="match status" value="1"/>
</dbReference>
<evidence type="ECO:0000256" key="12">
    <source>
        <dbReference type="NCBIfam" id="TIGR02414"/>
    </source>
</evidence>
<evidence type="ECO:0000256" key="3">
    <source>
        <dbReference type="ARBA" id="ARBA00010136"/>
    </source>
</evidence>
<keyword evidence="9" id="KW-0378">Hydrolase</keyword>
<evidence type="ECO:0000259" key="17">
    <source>
        <dbReference type="Pfam" id="PF17900"/>
    </source>
</evidence>
<dbReference type="Pfam" id="PF11940">
    <property type="entry name" value="DUF3458"/>
    <property type="match status" value="1"/>
</dbReference>
<dbReference type="PRINTS" id="PR00756">
    <property type="entry name" value="ALADIPTASE"/>
</dbReference>
<reference evidence="18 19" key="1">
    <citation type="submission" date="2018-10" db="EMBL/GenBank/DDBJ databases">
        <title>Genomic Encyclopedia of Type Strains, Phase IV (KMG-IV): sequencing the most valuable type-strain genomes for metagenomic binning, comparative biology and taxonomic classification.</title>
        <authorList>
            <person name="Goeker M."/>
        </authorList>
    </citation>
    <scope>NUCLEOTIDE SEQUENCE [LARGE SCALE GENOMIC DNA]</scope>
    <source>
        <strain evidence="18 19">DSM 22008</strain>
    </source>
</reference>
<name>A0A420WJ26_9PROT</name>
<evidence type="ECO:0000256" key="4">
    <source>
        <dbReference type="ARBA" id="ARBA00012564"/>
    </source>
</evidence>
<keyword evidence="19" id="KW-1185">Reference proteome</keyword>
<feature type="domain" description="Peptidase M1 alanyl aminopeptidase C-terminal" evidence="16">
    <location>
        <begin position="550"/>
        <end position="873"/>
    </location>
</feature>
<evidence type="ECO:0000256" key="5">
    <source>
        <dbReference type="ARBA" id="ARBA00015611"/>
    </source>
</evidence>
<dbReference type="Gene3D" id="2.60.40.1730">
    <property type="entry name" value="tricorn interacting facor f3 domain"/>
    <property type="match status" value="1"/>
</dbReference>
<dbReference type="SUPFAM" id="SSF63737">
    <property type="entry name" value="Leukotriene A4 hydrolase N-terminal domain"/>
    <property type="match status" value="1"/>
</dbReference>
<sequence length="875" mass="97990">MKTDTAPKQKQTPTRLADYTPPNFNIEAVSLDFDLNPKETTIRSQLTVTRLAPGPLVLDGEDITLKSVSLDGKTLKRSDYSLTQTQLILKDLPERSLIEIETVCNPSENSTLMGLYVSGGRFCTQCEAEGFRRITYYPDRPDVLSVFRVRLQADLKDYPYLLANGNMVESGALDGGQRHYAIWEDPFPKPAYLFALVAGEFDILEDSFTTMTGRDIPLTIYVDPGDASRAEYAMDSLKRSMKWDEEVFGREYDLDRFMIVAVRDFNFGAMENKGLNIFNSSLLLADAATATDMNFERIESVVAHEYFHNWTGNRITCRDWFQLCLKEGFTVFRDQEFSADQRDRAVQRIKDVKALRMRQFAEDAGPLSHPVRPSEYMKIDNFYTATIYEKGAELIRMLKTMLGEDDFRKGSDVYFERLDGTAATVEQFLESFEIATGRDLSQFMRWYEQAGTPELSVEVESPVNMPVSLTKITFTQKFSPASGQADKQPVIIPIRWQAIGDTGPITEPQLTLLKSKENAVSLPDMGEDFSLSILQDFSAPVILKTRQTSKDHLRLMGQDPNAFKRWEAGQTLARELIGTQAKAIESGQMPKVNKALRGYCQALGKTLDDVNFNSSFKALALTPPAATEIIQASETSDPIAVSLAGEWLSRAIGDTLHEDLLNLYHALSDEGTFSPDAHSAGRRALRNRCLSLLASRQDPVVAGLAIEQLGTATNMTDELAALMTLTKLGGKRVETSMTEFFEKWKNNPLVIDKWFSVQGMRKHDSGIEAIEALVNHSAYDPRNPNRVRSLIGSFAMANPHMFHAVDGSGYAFFTQQVLDMDSRNPQVAARLLGAYEVWRKLDAKRQGLIKAQLRHVIGAAPSKNVMEIANKTLGE</sequence>
<dbReference type="InterPro" id="IPR035414">
    <property type="entry name" value="Peptidase_M1_pepN_Ig-like"/>
</dbReference>
<feature type="domain" description="Peptidase M1 membrane alanine aminopeptidase" evidence="14">
    <location>
        <begin position="232"/>
        <end position="446"/>
    </location>
</feature>
<dbReference type="CDD" id="cd09600">
    <property type="entry name" value="M1_APN"/>
    <property type="match status" value="1"/>
</dbReference>
<evidence type="ECO:0000313" key="19">
    <source>
        <dbReference type="Proteomes" id="UP000282211"/>
    </source>
</evidence>
<evidence type="ECO:0000256" key="11">
    <source>
        <dbReference type="ARBA" id="ARBA00023049"/>
    </source>
</evidence>
<dbReference type="InterPro" id="IPR001930">
    <property type="entry name" value="Peptidase_M1"/>
</dbReference>
<evidence type="ECO:0000259" key="14">
    <source>
        <dbReference type="Pfam" id="PF01433"/>
    </source>
</evidence>
<dbReference type="InterPro" id="IPR045357">
    <property type="entry name" value="Aminopeptidase_N-like_N"/>
</dbReference>
<dbReference type="Gene3D" id="1.10.390.10">
    <property type="entry name" value="Neutral Protease Domain 2"/>
    <property type="match status" value="1"/>
</dbReference>
<keyword evidence="6 18" id="KW-0031">Aminopeptidase</keyword>
<comment type="similarity">
    <text evidence="3">Belongs to the peptidase M1 family.</text>
</comment>
<dbReference type="Pfam" id="PF17900">
    <property type="entry name" value="Peptidase_M1_N"/>
    <property type="match status" value="1"/>
</dbReference>
<dbReference type="InterPro" id="IPR027268">
    <property type="entry name" value="Peptidase_M4/M1_CTD_sf"/>
</dbReference>
<dbReference type="Gene3D" id="2.60.40.1840">
    <property type="match status" value="1"/>
</dbReference>
<dbReference type="Proteomes" id="UP000282211">
    <property type="component" value="Unassembled WGS sequence"/>
</dbReference>
<feature type="domain" description="Aminopeptidase N-like N-terminal" evidence="17">
    <location>
        <begin position="31"/>
        <end position="193"/>
    </location>
</feature>
<feature type="region of interest" description="Disordered" evidence="13">
    <location>
        <begin position="1"/>
        <end position="20"/>
    </location>
</feature>
<dbReference type="PANTHER" id="PTHR46322:SF1">
    <property type="entry name" value="PUROMYCIN-SENSITIVE AMINOPEPTIDASE"/>
    <property type="match status" value="1"/>
</dbReference>
<evidence type="ECO:0000256" key="7">
    <source>
        <dbReference type="ARBA" id="ARBA00022670"/>
    </source>
</evidence>
<evidence type="ECO:0000256" key="2">
    <source>
        <dbReference type="ARBA" id="ARBA00001947"/>
    </source>
</evidence>
<dbReference type="Pfam" id="PF01433">
    <property type="entry name" value="Peptidase_M1"/>
    <property type="match status" value="1"/>
</dbReference>
<dbReference type="OrthoDB" id="100605at2"/>
<dbReference type="InParanoid" id="A0A420WJ26"/>
<keyword evidence="7" id="KW-0645">Protease</keyword>
<comment type="caution">
    <text evidence="18">The sequence shown here is derived from an EMBL/GenBank/DDBJ whole genome shotgun (WGS) entry which is preliminary data.</text>
</comment>
<dbReference type="InterPro" id="IPR037144">
    <property type="entry name" value="Peptidase_M1_pepN_C_sf"/>
</dbReference>
<evidence type="ECO:0000313" key="18">
    <source>
        <dbReference type="EMBL" id="RKQ70925.1"/>
    </source>
</evidence>
<evidence type="ECO:0000259" key="15">
    <source>
        <dbReference type="Pfam" id="PF11940"/>
    </source>
</evidence>
<accession>A0A420WJ26</accession>
<dbReference type="GO" id="GO:0008237">
    <property type="term" value="F:metallopeptidase activity"/>
    <property type="evidence" value="ECO:0007669"/>
    <property type="project" value="UniProtKB-UniRule"/>
</dbReference>
<dbReference type="AlphaFoldDB" id="A0A420WJ26"/>
<organism evidence="18 19">
    <name type="scientific">Litorimonas taeanensis</name>
    <dbReference type="NCBI Taxonomy" id="568099"/>
    <lineage>
        <taxon>Bacteria</taxon>
        <taxon>Pseudomonadati</taxon>
        <taxon>Pseudomonadota</taxon>
        <taxon>Alphaproteobacteria</taxon>
        <taxon>Maricaulales</taxon>
        <taxon>Robiginitomaculaceae</taxon>
    </lineage>
</organism>
<keyword evidence="11" id="KW-0482">Metalloprotease</keyword>
<evidence type="ECO:0000256" key="1">
    <source>
        <dbReference type="ARBA" id="ARBA00000098"/>
    </source>
</evidence>
<proteinExistence type="inferred from homology"/>
<gene>
    <name evidence="18" type="ORF">DES40_0230</name>
</gene>
<comment type="catalytic activity">
    <reaction evidence="1">
        <text>Release of an N-terminal amino acid, Xaa-|-Yaa- from a peptide, amide or arylamide. Xaa is preferably Ala, but may be most amino acids including Pro (slow action). When a terminal hydrophobic residue is followed by a prolyl residue, the two may be released as an intact Xaa-Pro dipeptide.</text>
        <dbReference type="EC" id="3.4.11.2"/>
    </reaction>
</comment>